<gene>
    <name evidence="2" type="ORF">AURDEDRAFT_178130</name>
</gene>
<evidence type="ECO:0000313" key="3">
    <source>
        <dbReference type="Proteomes" id="UP000006514"/>
    </source>
</evidence>
<name>J0WKE3_AURST</name>
<dbReference type="Proteomes" id="UP000006514">
    <property type="component" value="Unassembled WGS sequence"/>
</dbReference>
<organism evidence="2 3">
    <name type="scientific">Auricularia subglabra (strain TFB-10046 / SS5)</name>
    <name type="common">White-rot fungus</name>
    <name type="synonym">Auricularia delicata (strain TFB10046)</name>
    <dbReference type="NCBI Taxonomy" id="717982"/>
    <lineage>
        <taxon>Eukaryota</taxon>
        <taxon>Fungi</taxon>
        <taxon>Dikarya</taxon>
        <taxon>Basidiomycota</taxon>
        <taxon>Agaricomycotina</taxon>
        <taxon>Agaricomycetes</taxon>
        <taxon>Auriculariales</taxon>
        <taxon>Auriculariaceae</taxon>
        <taxon>Auricularia</taxon>
    </lineage>
</organism>
<evidence type="ECO:0000313" key="2">
    <source>
        <dbReference type="EMBL" id="EJD32773.1"/>
    </source>
</evidence>
<dbReference type="InParanoid" id="J0WKE3"/>
<dbReference type="AlphaFoldDB" id="J0WKE3"/>
<protein>
    <submittedName>
        <fullName evidence="2">Uncharacterized protein</fullName>
    </submittedName>
</protein>
<dbReference type="KEGG" id="adl:AURDEDRAFT_178130"/>
<evidence type="ECO:0000256" key="1">
    <source>
        <dbReference type="SAM" id="MobiDB-lite"/>
    </source>
</evidence>
<feature type="compositionally biased region" description="Polar residues" evidence="1">
    <location>
        <begin position="41"/>
        <end position="53"/>
    </location>
</feature>
<keyword evidence="3" id="KW-1185">Reference proteome</keyword>
<proteinExistence type="predicted"/>
<accession>J0WKE3</accession>
<sequence length="101" mass="10921">MSRSSKMLLFMPHAVALLGAAALFAGGRSWASKLTTKHPQQHNGKFRISSSSFHRPRRAGNLCPSLAFSYPACAVKRRTSFDGVGEGLYKVHLSTSSELGV</sequence>
<reference evidence="3" key="1">
    <citation type="journal article" date="2012" name="Science">
        <title>The Paleozoic origin of enzymatic lignin decomposition reconstructed from 31 fungal genomes.</title>
        <authorList>
            <person name="Floudas D."/>
            <person name="Binder M."/>
            <person name="Riley R."/>
            <person name="Barry K."/>
            <person name="Blanchette R.A."/>
            <person name="Henrissat B."/>
            <person name="Martinez A.T."/>
            <person name="Otillar R."/>
            <person name="Spatafora J.W."/>
            <person name="Yadav J.S."/>
            <person name="Aerts A."/>
            <person name="Benoit I."/>
            <person name="Boyd A."/>
            <person name="Carlson A."/>
            <person name="Copeland A."/>
            <person name="Coutinho P.M."/>
            <person name="de Vries R.P."/>
            <person name="Ferreira P."/>
            <person name="Findley K."/>
            <person name="Foster B."/>
            <person name="Gaskell J."/>
            <person name="Glotzer D."/>
            <person name="Gorecki P."/>
            <person name="Heitman J."/>
            <person name="Hesse C."/>
            <person name="Hori C."/>
            <person name="Igarashi K."/>
            <person name="Jurgens J.A."/>
            <person name="Kallen N."/>
            <person name="Kersten P."/>
            <person name="Kohler A."/>
            <person name="Kuees U."/>
            <person name="Kumar T.K.A."/>
            <person name="Kuo A."/>
            <person name="LaButti K."/>
            <person name="Larrondo L.F."/>
            <person name="Lindquist E."/>
            <person name="Ling A."/>
            <person name="Lombard V."/>
            <person name="Lucas S."/>
            <person name="Lundell T."/>
            <person name="Martin R."/>
            <person name="McLaughlin D.J."/>
            <person name="Morgenstern I."/>
            <person name="Morin E."/>
            <person name="Murat C."/>
            <person name="Nagy L.G."/>
            <person name="Nolan M."/>
            <person name="Ohm R.A."/>
            <person name="Patyshakuliyeva A."/>
            <person name="Rokas A."/>
            <person name="Ruiz-Duenas F.J."/>
            <person name="Sabat G."/>
            <person name="Salamov A."/>
            <person name="Samejima M."/>
            <person name="Schmutz J."/>
            <person name="Slot J.C."/>
            <person name="St John F."/>
            <person name="Stenlid J."/>
            <person name="Sun H."/>
            <person name="Sun S."/>
            <person name="Syed K."/>
            <person name="Tsang A."/>
            <person name="Wiebenga A."/>
            <person name="Young D."/>
            <person name="Pisabarro A."/>
            <person name="Eastwood D.C."/>
            <person name="Martin F."/>
            <person name="Cullen D."/>
            <person name="Grigoriev I.V."/>
            <person name="Hibbett D.S."/>
        </authorList>
    </citation>
    <scope>NUCLEOTIDE SEQUENCE [LARGE SCALE GENOMIC DNA]</scope>
    <source>
        <strain evidence="3">TFB10046</strain>
    </source>
</reference>
<dbReference type="EMBL" id="JH688665">
    <property type="protein sequence ID" value="EJD32773.1"/>
    <property type="molecule type" value="Genomic_DNA"/>
</dbReference>
<feature type="region of interest" description="Disordered" evidence="1">
    <location>
        <begin position="35"/>
        <end position="55"/>
    </location>
</feature>